<dbReference type="AlphaFoldDB" id="A0AAE3G4B2"/>
<name>A0AAE3G4B2_9GAMM</name>
<keyword evidence="2" id="KW-1185">Reference proteome</keyword>
<accession>A0AAE3G4B2</accession>
<protein>
    <submittedName>
        <fullName evidence="1">Uncharacterized protein</fullName>
    </submittedName>
</protein>
<dbReference type="RefSeq" id="WP_253476540.1">
    <property type="nucleotide sequence ID" value="NZ_JALJXV010000003.1"/>
</dbReference>
<organism evidence="1 2">
    <name type="scientific">Natronocella acetinitrilica</name>
    <dbReference type="NCBI Taxonomy" id="414046"/>
    <lineage>
        <taxon>Bacteria</taxon>
        <taxon>Pseudomonadati</taxon>
        <taxon>Pseudomonadota</taxon>
        <taxon>Gammaproteobacteria</taxon>
        <taxon>Chromatiales</taxon>
        <taxon>Ectothiorhodospiraceae</taxon>
        <taxon>Natronocella</taxon>
    </lineage>
</organism>
<comment type="caution">
    <text evidence="1">The sequence shown here is derived from an EMBL/GenBank/DDBJ whole genome shotgun (WGS) entry which is preliminary data.</text>
</comment>
<reference evidence="1" key="1">
    <citation type="submission" date="2022-03" db="EMBL/GenBank/DDBJ databases">
        <title>Genomic Encyclopedia of Type Strains, Phase III (KMG-III): the genomes of soil and plant-associated and newly described type strains.</title>
        <authorList>
            <person name="Whitman W."/>
        </authorList>
    </citation>
    <scope>NUCLEOTIDE SEQUENCE</scope>
    <source>
        <strain evidence="1">ANL 6-2</strain>
    </source>
</reference>
<evidence type="ECO:0000313" key="2">
    <source>
        <dbReference type="Proteomes" id="UP001205843"/>
    </source>
</evidence>
<evidence type="ECO:0000313" key="1">
    <source>
        <dbReference type="EMBL" id="MCP1674501.1"/>
    </source>
</evidence>
<sequence length="114" mass="12497">MSRTLYVAVIARLADERLDADDVGAQGVYVVNGIDPGLSDGDAADTALASFHAHQGIGVLDDFEILVLDRSRGVVLEPDHGEERDEHDCEKVSTLFEPWAHDVLEGWLSRQDPQ</sequence>
<gene>
    <name evidence="1" type="ORF">J2T57_001603</name>
</gene>
<proteinExistence type="predicted"/>
<dbReference type="Proteomes" id="UP001205843">
    <property type="component" value="Unassembled WGS sequence"/>
</dbReference>
<dbReference type="EMBL" id="JALJXV010000003">
    <property type="protein sequence ID" value="MCP1674501.1"/>
    <property type="molecule type" value="Genomic_DNA"/>
</dbReference>